<gene>
    <name evidence="1" type="ORF">BS47DRAFT_651500</name>
</gene>
<dbReference type="EMBL" id="MU128911">
    <property type="protein sequence ID" value="KAF9520688.1"/>
    <property type="molecule type" value="Genomic_DNA"/>
</dbReference>
<evidence type="ECO:0000313" key="1">
    <source>
        <dbReference type="EMBL" id="KAF9520688.1"/>
    </source>
</evidence>
<comment type="caution">
    <text evidence="1">The sequence shown here is derived from an EMBL/GenBank/DDBJ whole genome shotgun (WGS) entry which is preliminary data.</text>
</comment>
<dbReference type="AlphaFoldDB" id="A0A9P6E2A5"/>
<dbReference type="Proteomes" id="UP000886523">
    <property type="component" value="Unassembled WGS sequence"/>
</dbReference>
<name>A0A9P6E2A5_9AGAM</name>
<reference evidence="1" key="1">
    <citation type="journal article" date="2020" name="Nat. Commun.">
        <title>Large-scale genome sequencing of mycorrhizal fungi provides insights into the early evolution of symbiotic traits.</title>
        <authorList>
            <person name="Miyauchi S."/>
            <person name="Kiss E."/>
            <person name="Kuo A."/>
            <person name="Drula E."/>
            <person name="Kohler A."/>
            <person name="Sanchez-Garcia M."/>
            <person name="Morin E."/>
            <person name="Andreopoulos B."/>
            <person name="Barry K.W."/>
            <person name="Bonito G."/>
            <person name="Buee M."/>
            <person name="Carver A."/>
            <person name="Chen C."/>
            <person name="Cichocki N."/>
            <person name="Clum A."/>
            <person name="Culley D."/>
            <person name="Crous P.W."/>
            <person name="Fauchery L."/>
            <person name="Girlanda M."/>
            <person name="Hayes R.D."/>
            <person name="Keri Z."/>
            <person name="LaButti K."/>
            <person name="Lipzen A."/>
            <person name="Lombard V."/>
            <person name="Magnuson J."/>
            <person name="Maillard F."/>
            <person name="Murat C."/>
            <person name="Nolan M."/>
            <person name="Ohm R.A."/>
            <person name="Pangilinan J."/>
            <person name="Pereira M.F."/>
            <person name="Perotto S."/>
            <person name="Peter M."/>
            <person name="Pfister S."/>
            <person name="Riley R."/>
            <person name="Sitrit Y."/>
            <person name="Stielow J.B."/>
            <person name="Szollosi G."/>
            <person name="Zifcakova L."/>
            <person name="Stursova M."/>
            <person name="Spatafora J.W."/>
            <person name="Tedersoo L."/>
            <person name="Vaario L.M."/>
            <person name="Yamada A."/>
            <person name="Yan M."/>
            <person name="Wang P."/>
            <person name="Xu J."/>
            <person name="Bruns T."/>
            <person name="Baldrian P."/>
            <person name="Vilgalys R."/>
            <person name="Dunand C."/>
            <person name="Henrissat B."/>
            <person name="Grigoriev I.V."/>
            <person name="Hibbett D."/>
            <person name="Nagy L.G."/>
            <person name="Martin F.M."/>
        </authorList>
    </citation>
    <scope>NUCLEOTIDE SEQUENCE</scope>
    <source>
        <strain evidence="1">UP504</strain>
    </source>
</reference>
<evidence type="ECO:0000313" key="2">
    <source>
        <dbReference type="Proteomes" id="UP000886523"/>
    </source>
</evidence>
<accession>A0A9P6E2A5</accession>
<sequence>MLRINRDRYRIPIHLIVLSLLRSAVGCIVLCSAKIVHVTQICSEFWTCGTLLMVGKVYLASCPRGSNTANRCNTWSQTPGGPNTSGAVTSYDQQFRSSADDGCCNPGLPGSEIFTCARHPS</sequence>
<keyword evidence="2" id="KW-1185">Reference proteome</keyword>
<proteinExistence type="predicted"/>
<protein>
    <submittedName>
        <fullName evidence="1">Uncharacterized protein</fullName>
    </submittedName>
</protein>
<organism evidence="1 2">
    <name type="scientific">Hydnum rufescens UP504</name>
    <dbReference type="NCBI Taxonomy" id="1448309"/>
    <lineage>
        <taxon>Eukaryota</taxon>
        <taxon>Fungi</taxon>
        <taxon>Dikarya</taxon>
        <taxon>Basidiomycota</taxon>
        <taxon>Agaricomycotina</taxon>
        <taxon>Agaricomycetes</taxon>
        <taxon>Cantharellales</taxon>
        <taxon>Hydnaceae</taxon>
        <taxon>Hydnum</taxon>
    </lineage>
</organism>